<name>A0A915D9U5_9BILA</name>
<feature type="chain" id="PRO_5037368615" evidence="2">
    <location>
        <begin position="29"/>
        <end position="469"/>
    </location>
</feature>
<evidence type="ECO:0000313" key="3">
    <source>
        <dbReference type="Proteomes" id="UP000887574"/>
    </source>
</evidence>
<dbReference type="AlphaFoldDB" id="A0A915D9U5"/>
<dbReference type="PROSITE" id="PS51257">
    <property type="entry name" value="PROKAR_LIPOPROTEIN"/>
    <property type="match status" value="1"/>
</dbReference>
<feature type="region of interest" description="Disordered" evidence="1">
    <location>
        <begin position="319"/>
        <end position="349"/>
    </location>
</feature>
<dbReference type="WBParaSite" id="jg17083">
    <property type="protein sequence ID" value="jg17083"/>
    <property type="gene ID" value="jg17083"/>
</dbReference>
<keyword evidence="3" id="KW-1185">Reference proteome</keyword>
<sequence>MVCEKTSMLRLLMLACFGVLLLASSCKGSDDDGGGADFTDFATDNPASFQTSEPEDIFAEKVADLPKELQEFVDLNGETITVKLPKEETCLEKEQQWQFNYPAEDCDSTMGIKWEKEPRGGMKSFVLELLGNSFQILGTNFMGVDVNGEDVRLCEVKKDEIGERATRKFDINWDLPACALNASKYDTDPYGNYFDMDFWIENVLSENADKSGKCDITLYFKAADYKFPTTTTTTTTSTTTTTTAEPTTNESILSTAVVAAGVSATDASGPSNIERSTEASTGSNNLGLIIGCAVGVLFCFLSSLVFSCDADAAGVSAAPSAVRSIPSVKPSVSSALPSVPPSTSSAGVEPALAGNKVVPALPPMVVVPICSAEKTATNENDSKMTGSKDADAKKETVPKEFKPKSSDEPVKDVPTNTPKVKEKVMPKPKPKDNGGKKSPYEALNELSNSLNSKIKTKSKSTETQYENYK</sequence>
<organism evidence="3 4">
    <name type="scientific">Ditylenchus dipsaci</name>
    <dbReference type="NCBI Taxonomy" id="166011"/>
    <lineage>
        <taxon>Eukaryota</taxon>
        <taxon>Metazoa</taxon>
        <taxon>Ecdysozoa</taxon>
        <taxon>Nematoda</taxon>
        <taxon>Chromadorea</taxon>
        <taxon>Rhabditida</taxon>
        <taxon>Tylenchina</taxon>
        <taxon>Tylenchomorpha</taxon>
        <taxon>Sphaerularioidea</taxon>
        <taxon>Anguinidae</taxon>
        <taxon>Anguininae</taxon>
        <taxon>Ditylenchus</taxon>
    </lineage>
</organism>
<evidence type="ECO:0000256" key="1">
    <source>
        <dbReference type="SAM" id="MobiDB-lite"/>
    </source>
</evidence>
<keyword evidence="2" id="KW-0732">Signal</keyword>
<evidence type="ECO:0000256" key="2">
    <source>
        <dbReference type="SAM" id="SignalP"/>
    </source>
</evidence>
<feature type="compositionally biased region" description="Basic and acidic residues" evidence="1">
    <location>
        <begin position="380"/>
        <end position="411"/>
    </location>
</feature>
<reference evidence="4" key="1">
    <citation type="submission" date="2022-11" db="UniProtKB">
        <authorList>
            <consortium name="WormBaseParasite"/>
        </authorList>
    </citation>
    <scope>IDENTIFICATION</scope>
</reference>
<feature type="region of interest" description="Disordered" evidence="1">
    <location>
        <begin position="377"/>
        <end position="469"/>
    </location>
</feature>
<feature type="signal peptide" evidence="2">
    <location>
        <begin position="1"/>
        <end position="28"/>
    </location>
</feature>
<proteinExistence type="predicted"/>
<accession>A0A915D9U5</accession>
<evidence type="ECO:0000313" key="4">
    <source>
        <dbReference type="WBParaSite" id="jg17083"/>
    </source>
</evidence>
<protein>
    <submittedName>
        <fullName evidence="4">Uncharacterized protein</fullName>
    </submittedName>
</protein>
<feature type="compositionally biased region" description="Low complexity" evidence="1">
    <location>
        <begin position="319"/>
        <end position="345"/>
    </location>
</feature>
<feature type="compositionally biased region" description="Basic and acidic residues" evidence="1">
    <location>
        <begin position="419"/>
        <end position="439"/>
    </location>
</feature>
<dbReference type="Proteomes" id="UP000887574">
    <property type="component" value="Unplaced"/>
</dbReference>